<feature type="site" description="Transition state stabilizer" evidence="8 11">
    <location>
        <position position="18"/>
    </location>
</feature>
<proteinExistence type="inferred from homology"/>
<evidence type="ECO:0000256" key="2">
    <source>
        <dbReference type="ARBA" id="ARBA00003924"/>
    </source>
</evidence>
<dbReference type="EMBL" id="FP565176">
    <property type="protein sequence ID" value="CBA14856.1"/>
    <property type="molecule type" value="Genomic_DNA"/>
</dbReference>
<dbReference type="AlphaFoldDB" id="D2UAQ3"/>
<dbReference type="GeneID" id="57875625"/>
<organism evidence="12 13">
    <name type="scientific">Xanthomonas albilineans (strain GPE PC73 / CFBP 7063)</name>
    <dbReference type="NCBI Taxonomy" id="380358"/>
    <lineage>
        <taxon>Bacteria</taxon>
        <taxon>Pseudomonadati</taxon>
        <taxon>Pseudomonadota</taxon>
        <taxon>Gammaproteobacteria</taxon>
        <taxon>Lysobacterales</taxon>
        <taxon>Lysobacteraceae</taxon>
        <taxon>Xanthomonas</taxon>
    </lineage>
</organism>
<feature type="binding site" evidence="8 10">
    <location>
        <position position="88"/>
    </location>
    <ligand>
        <name>substrate</name>
    </ligand>
</feature>
<comment type="subunit">
    <text evidence="5 8">Homododecamer.</text>
</comment>
<dbReference type="RefSeq" id="WP_012914873.1">
    <property type="nucleotide sequence ID" value="NC_013722.1"/>
</dbReference>
<feature type="binding site" evidence="8 10">
    <location>
        <position position="75"/>
    </location>
    <ligand>
        <name>substrate</name>
    </ligand>
</feature>
<feature type="active site" description="Proton acceptor" evidence="8 9">
    <location>
        <position position="23"/>
    </location>
</feature>
<dbReference type="Gene3D" id="3.40.50.9100">
    <property type="entry name" value="Dehydroquinase, class II"/>
    <property type="match status" value="1"/>
</dbReference>
<evidence type="ECO:0000256" key="3">
    <source>
        <dbReference type="ARBA" id="ARBA00004902"/>
    </source>
</evidence>
<dbReference type="Pfam" id="PF01220">
    <property type="entry name" value="DHquinase_II"/>
    <property type="match status" value="1"/>
</dbReference>
<evidence type="ECO:0000256" key="8">
    <source>
        <dbReference type="HAMAP-Rule" id="MF_00169"/>
    </source>
</evidence>
<feature type="binding site" evidence="8 10">
    <location>
        <position position="81"/>
    </location>
    <ligand>
        <name>substrate</name>
    </ligand>
</feature>
<name>D2UAQ3_XANAP</name>
<feature type="binding site" evidence="8 10">
    <location>
        <begin position="102"/>
        <end position="103"/>
    </location>
    <ligand>
        <name>substrate</name>
    </ligand>
</feature>
<dbReference type="InterPro" id="IPR036441">
    <property type="entry name" value="DHquinase_II_sf"/>
</dbReference>
<evidence type="ECO:0000313" key="13">
    <source>
        <dbReference type="Proteomes" id="UP000001890"/>
    </source>
</evidence>
<dbReference type="NCBIfam" id="TIGR01088">
    <property type="entry name" value="aroQ"/>
    <property type="match status" value="1"/>
</dbReference>
<dbReference type="HAMAP" id="MF_00169">
    <property type="entry name" value="AroQ"/>
    <property type="match status" value="1"/>
</dbReference>
<dbReference type="GO" id="GO:0019631">
    <property type="term" value="P:quinate catabolic process"/>
    <property type="evidence" value="ECO:0007669"/>
    <property type="project" value="TreeGrafter"/>
</dbReference>
<reference evidence="12 13" key="1">
    <citation type="journal article" date="2009" name="BMC Genomics">
        <title>The complete genome sequence of Xanthomonas albilineans provides new insights into the reductive genome evolution of the xylem-limited Xanthomonadaceae.</title>
        <authorList>
            <person name="Pieretti I."/>
            <person name="Royer M."/>
            <person name="Barbe V."/>
            <person name="Carrere S."/>
            <person name="Koebnik R."/>
            <person name="Cociancich S."/>
            <person name="Couloux A."/>
            <person name="Darrasse A."/>
            <person name="Gouzy J."/>
            <person name="Jacques M.A."/>
            <person name="Lauber E."/>
            <person name="Manceau C."/>
            <person name="Mangenot S."/>
            <person name="Poussier S."/>
            <person name="Segurens B."/>
            <person name="Szurek B."/>
            <person name="Verdier V."/>
            <person name="Arlat M."/>
            <person name="Rott P."/>
        </authorList>
    </citation>
    <scope>NUCLEOTIDE SEQUENCE [LARGE SCALE GENOMIC DNA]</scope>
    <source>
        <strain evidence="13">GPE PC73 / CFBP 7063</strain>
    </source>
</reference>
<sequence>MARLLLLHGPNLNLLGSREPDVYGHATLAQIDAALLAQANAAGHQLDSLQSNAEHVLVERVQAARDDGTAFILINPAAFTHTSVALRDALVAVAVPFIEIHLSNPHSREPFRHHSYFSDRAVGVVCGFGADSYRYAMDAALTRLGAGACAIQARSIPV</sequence>
<keyword evidence="7 8" id="KW-0456">Lyase</keyword>
<dbReference type="UniPathway" id="UPA00053">
    <property type="reaction ID" value="UER00086"/>
</dbReference>
<evidence type="ECO:0000256" key="5">
    <source>
        <dbReference type="ARBA" id="ARBA00011193"/>
    </source>
</evidence>
<dbReference type="InterPro" id="IPR001874">
    <property type="entry name" value="DHquinase_II"/>
</dbReference>
<evidence type="ECO:0000256" key="1">
    <source>
        <dbReference type="ARBA" id="ARBA00001864"/>
    </source>
</evidence>
<dbReference type="STRING" id="380358.XALC_0314"/>
<dbReference type="Proteomes" id="UP000001890">
    <property type="component" value="Chromosome"/>
</dbReference>
<evidence type="ECO:0000256" key="6">
    <source>
        <dbReference type="ARBA" id="ARBA00012060"/>
    </source>
</evidence>
<dbReference type="GO" id="GO:0009423">
    <property type="term" value="P:chorismate biosynthetic process"/>
    <property type="evidence" value="ECO:0007669"/>
    <property type="project" value="UniProtKB-UniRule"/>
</dbReference>
<gene>
    <name evidence="8" type="primary">aroQ</name>
    <name evidence="12" type="ordered locus">XALc_0314</name>
</gene>
<dbReference type="EC" id="4.2.1.10" evidence="6 8"/>
<comment type="pathway">
    <text evidence="3 8">Metabolic intermediate biosynthesis; chorismate biosynthesis; chorismate from D-erythrose 4-phosphate and phosphoenolpyruvate: step 3/7.</text>
</comment>
<comment type="similarity">
    <text evidence="4 8">Belongs to the type-II 3-dehydroquinase family.</text>
</comment>
<accession>D2UAQ3</accession>
<dbReference type="OrthoDB" id="9790793at2"/>
<dbReference type="NCBIfam" id="NF003805">
    <property type="entry name" value="PRK05395.1-2"/>
    <property type="match status" value="1"/>
</dbReference>
<comment type="function">
    <text evidence="2 8">Catalyzes a trans-dehydration via an enolate intermediate.</text>
</comment>
<dbReference type="GO" id="GO:0008652">
    <property type="term" value="P:amino acid biosynthetic process"/>
    <property type="evidence" value="ECO:0007669"/>
    <property type="project" value="UniProtKB-KW"/>
</dbReference>
<protein>
    <recommendedName>
        <fullName evidence="6 8">3-dehydroquinate dehydratase</fullName>
        <shortName evidence="8">3-dehydroquinase</shortName>
        <ecNumber evidence="6 8">4.2.1.10</ecNumber>
    </recommendedName>
    <alternativeName>
        <fullName evidence="8">Type II DHQase</fullName>
    </alternativeName>
</protein>
<dbReference type="PROSITE" id="PS01029">
    <property type="entry name" value="DEHYDROQUINASE_II"/>
    <property type="match status" value="1"/>
</dbReference>
<dbReference type="NCBIfam" id="NF003804">
    <property type="entry name" value="PRK05395.1-1"/>
    <property type="match status" value="1"/>
</dbReference>
<evidence type="ECO:0000256" key="4">
    <source>
        <dbReference type="ARBA" id="ARBA00011037"/>
    </source>
</evidence>
<evidence type="ECO:0000313" key="12">
    <source>
        <dbReference type="EMBL" id="CBA14856.1"/>
    </source>
</evidence>
<keyword evidence="8" id="KW-0028">Amino-acid biosynthesis</keyword>
<dbReference type="NCBIfam" id="NF003807">
    <property type="entry name" value="PRK05395.1-4"/>
    <property type="match status" value="1"/>
</dbReference>
<dbReference type="CDD" id="cd00466">
    <property type="entry name" value="DHQase_II"/>
    <property type="match status" value="1"/>
</dbReference>
<evidence type="ECO:0000256" key="10">
    <source>
        <dbReference type="PIRSR" id="PIRSR001399-2"/>
    </source>
</evidence>
<dbReference type="PIRSF" id="PIRSF001399">
    <property type="entry name" value="DHquinase_II"/>
    <property type="match status" value="1"/>
</dbReference>
<dbReference type="GO" id="GO:0009073">
    <property type="term" value="P:aromatic amino acid family biosynthetic process"/>
    <property type="evidence" value="ECO:0007669"/>
    <property type="project" value="UniProtKB-KW"/>
</dbReference>
<keyword evidence="13" id="KW-1185">Reference proteome</keyword>
<dbReference type="PANTHER" id="PTHR21272:SF3">
    <property type="entry name" value="CATABOLIC 3-DEHYDROQUINASE"/>
    <property type="match status" value="1"/>
</dbReference>
<evidence type="ECO:0000256" key="7">
    <source>
        <dbReference type="ARBA" id="ARBA00023239"/>
    </source>
</evidence>
<feature type="binding site" evidence="8 10">
    <location>
        <position position="112"/>
    </location>
    <ligand>
        <name>substrate</name>
    </ligand>
</feature>
<evidence type="ECO:0000256" key="9">
    <source>
        <dbReference type="PIRSR" id="PIRSR001399-1"/>
    </source>
</evidence>
<dbReference type="InterPro" id="IPR018509">
    <property type="entry name" value="DHquinase_II_CS"/>
</dbReference>
<dbReference type="eggNOG" id="COG0757">
    <property type="taxonomic scope" value="Bacteria"/>
</dbReference>
<comment type="catalytic activity">
    <reaction evidence="1 8">
        <text>3-dehydroquinate = 3-dehydroshikimate + H2O</text>
        <dbReference type="Rhea" id="RHEA:21096"/>
        <dbReference type="ChEBI" id="CHEBI:15377"/>
        <dbReference type="ChEBI" id="CHEBI:16630"/>
        <dbReference type="ChEBI" id="CHEBI:32364"/>
        <dbReference type="EC" id="4.2.1.10"/>
    </reaction>
</comment>
<dbReference type="NCBIfam" id="NF003806">
    <property type="entry name" value="PRK05395.1-3"/>
    <property type="match status" value="1"/>
</dbReference>
<dbReference type="SUPFAM" id="SSF52304">
    <property type="entry name" value="Type II 3-dehydroquinate dehydratase"/>
    <property type="match status" value="1"/>
</dbReference>
<dbReference type="PATRIC" id="fig|29447.3.peg.320"/>
<feature type="active site" description="Proton donor" evidence="8 9">
    <location>
        <position position="101"/>
    </location>
</feature>
<evidence type="ECO:0000256" key="11">
    <source>
        <dbReference type="PIRSR" id="PIRSR001399-3"/>
    </source>
</evidence>
<keyword evidence="8" id="KW-0057">Aromatic amino acid biosynthesis</keyword>
<dbReference type="PANTHER" id="PTHR21272">
    <property type="entry name" value="CATABOLIC 3-DEHYDROQUINASE"/>
    <property type="match status" value="1"/>
</dbReference>
<dbReference type="KEGG" id="xal:XALC_0314"/>
<dbReference type="GO" id="GO:0003855">
    <property type="term" value="F:3-dehydroquinate dehydratase activity"/>
    <property type="evidence" value="ECO:0007669"/>
    <property type="project" value="UniProtKB-UniRule"/>
</dbReference>